<dbReference type="AlphaFoldDB" id="A0AB38A3S3"/>
<sequence length="105" mass="11837">MNLNGQEYESYYLTAEEKAVVDAMRAGASIDVTLRIDETPDPIDETPDPIDGVDKFFAGFNSLTTENAFVHDRTDFEIPYIGFSKFFRDSKIIARVSVHLERVVG</sequence>
<accession>A0AB38A3S3</accession>
<dbReference type="RefSeq" id="WP_086987752.1">
    <property type="nucleotide sequence ID" value="NZ_FJNA01000005.1"/>
</dbReference>
<evidence type="ECO:0000313" key="1">
    <source>
        <dbReference type="EMBL" id="SEA93914.1"/>
    </source>
</evidence>
<evidence type="ECO:0000313" key="2">
    <source>
        <dbReference type="Proteomes" id="UP000199042"/>
    </source>
</evidence>
<gene>
    <name evidence="1" type="ORF">SAMN04488525_11156</name>
</gene>
<name>A0AB38A3S3_9LACT</name>
<protein>
    <submittedName>
        <fullName evidence="1">Uncharacterized protein</fullName>
    </submittedName>
</protein>
<dbReference type="EMBL" id="FNQH01000011">
    <property type="protein sequence ID" value="SEA93914.1"/>
    <property type="molecule type" value="Genomic_DNA"/>
</dbReference>
<dbReference type="Proteomes" id="UP000199042">
    <property type="component" value="Unassembled WGS sequence"/>
</dbReference>
<reference evidence="1 2" key="1">
    <citation type="submission" date="2016-10" db="EMBL/GenBank/DDBJ databases">
        <authorList>
            <person name="Varghese N."/>
            <person name="Submissions S."/>
        </authorList>
    </citation>
    <scope>NUCLEOTIDE SEQUENCE [LARGE SCALE GENOMIC DNA]</scope>
    <source>
        <strain evidence="1 2">DSM 14526</strain>
    </source>
</reference>
<proteinExistence type="predicted"/>
<comment type="caution">
    <text evidence="1">The sequence shown here is derived from an EMBL/GenBank/DDBJ whole genome shotgun (WGS) entry which is preliminary data.</text>
</comment>
<keyword evidence="2" id="KW-1185">Reference proteome</keyword>
<organism evidence="1 2">
    <name type="scientific">Trichococcus collinsii</name>
    <dbReference type="NCBI Taxonomy" id="157076"/>
    <lineage>
        <taxon>Bacteria</taxon>
        <taxon>Bacillati</taxon>
        <taxon>Bacillota</taxon>
        <taxon>Bacilli</taxon>
        <taxon>Lactobacillales</taxon>
        <taxon>Carnobacteriaceae</taxon>
        <taxon>Trichococcus</taxon>
    </lineage>
</organism>